<dbReference type="RefSeq" id="WP_066265702.1">
    <property type="nucleotide sequence ID" value="NZ_JARMAB010000006.1"/>
</dbReference>
<keyword evidence="3" id="KW-1185">Reference proteome</keyword>
<dbReference type="EMBL" id="JARMAB010000006">
    <property type="protein sequence ID" value="MED1202470.1"/>
    <property type="molecule type" value="Genomic_DNA"/>
</dbReference>
<dbReference type="SMART" id="SM00914">
    <property type="entry name" value="IDEAL"/>
    <property type="match status" value="1"/>
</dbReference>
<protein>
    <submittedName>
        <fullName evidence="2">IDEAL domain-containing protein</fullName>
    </submittedName>
</protein>
<gene>
    <name evidence="2" type="ORF">P4T90_05105</name>
</gene>
<proteinExistence type="predicted"/>
<dbReference type="Pfam" id="PF08858">
    <property type="entry name" value="IDEAL"/>
    <property type="match status" value="1"/>
</dbReference>
<dbReference type="Gene3D" id="4.10.810.10">
    <property type="entry name" value="Virus Scaffolding Protein, Chain A"/>
    <property type="match status" value="1"/>
</dbReference>
<dbReference type="InterPro" id="IPR014957">
    <property type="entry name" value="IDEAL_dom"/>
</dbReference>
<reference evidence="2 3" key="1">
    <citation type="submission" date="2023-03" db="EMBL/GenBank/DDBJ databases">
        <title>Bacillus Genome Sequencing.</title>
        <authorList>
            <person name="Dunlap C."/>
        </authorList>
    </citation>
    <scope>NUCLEOTIDE SEQUENCE [LARGE SCALE GENOMIC DNA]</scope>
    <source>
        <strain evidence="2 3">B-23453</strain>
    </source>
</reference>
<accession>A0ABU6MHE0</accession>
<evidence type="ECO:0000313" key="3">
    <source>
        <dbReference type="Proteomes" id="UP001341444"/>
    </source>
</evidence>
<organism evidence="2 3">
    <name type="scientific">Heyndrickxia acidicola</name>
    <dbReference type="NCBI Taxonomy" id="209389"/>
    <lineage>
        <taxon>Bacteria</taxon>
        <taxon>Bacillati</taxon>
        <taxon>Bacillota</taxon>
        <taxon>Bacilli</taxon>
        <taxon>Bacillales</taxon>
        <taxon>Bacillaceae</taxon>
        <taxon>Heyndrickxia</taxon>
    </lineage>
</organism>
<feature type="domain" description="IDEAL" evidence="1">
    <location>
        <begin position="33"/>
        <end position="69"/>
    </location>
</feature>
<dbReference type="Proteomes" id="UP001341444">
    <property type="component" value="Unassembled WGS sequence"/>
</dbReference>
<comment type="caution">
    <text evidence="2">The sequence shown here is derived from an EMBL/GenBank/DDBJ whole genome shotgun (WGS) entry which is preliminary data.</text>
</comment>
<dbReference type="InterPro" id="IPR027393">
    <property type="entry name" value="Virus_scaffolding_prot_C"/>
</dbReference>
<sequence>MEKKKSYAEIVKAYAMTRIQSERFMEELFTDMMLNELLLSTKKERLLKKIDDALDNKDKETFKLLTEELKGLTKQFG</sequence>
<name>A0ABU6MHE0_9BACI</name>
<evidence type="ECO:0000313" key="2">
    <source>
        <dbReference type="EMBL" id="MED1202470.1"/>
    </source>
</evidence>
<evidence type="ECO:0000259" key="1">
    <source>
        <dbReference type="SMART" id="SM00914"/>
    </source>
</evidence>